<keyword evidence="3" id="KW-1185">Reference proteome</keyword>
<sequence length="57" mass="6429">MPLYSGKSKEAFSANVAIEMKHGKSRKQAIAIAASVASERGHHRDRRPYPYHAKHKK</sequence>
<evidence type="ECO:0000313" key="3">
    <source>
        <dbReference type="Proteomes" id="UP000694260"/>
    </source>
</evidence>
<evidence type="ECO:0000256" key="1">
    <source>
        <dbReference type="SAM" id="MobiDB-lite"/>
    </source>
</evidence>
<name>A0A8E5KHE6_9CAUD</name>
<proteinExistence type="predicted"/>
<accession>A0A8E5KHE6</accession>
<feature type="region of interest" description="Disordered" evidence="1">
    <location>
        <begin position="35"/>
        <end position="57"/>
    </location>
</feature>
<dbReference type="Proteomes" id="UP000694260">
    <property type="component" value="Segment"/>
</dbReference>
<reference evidence="2" key="1">
    <citation type="submission" date="2021-04" db="EMBL/GenBank/DDBJ databases">
        <title>Genomic characterization of the novel lytic bacteriophage vB_RsoP_BMB50 infecting Ralstonia solanacearum.</title>
        <authorList>
            <person name="Wang K."/>
            <person name="Liu Q."/>
            <person name="Dong Z."/>
            <person name="Sun M."/>
            <person name="Peng D."/>
        </authorList>
    </citation>
    <scope>NUCLEOTIDE SEQUENCE</scope>
</reference>
<protein>
    <submittedName>
        <fullName evidence="2">Uncharacterized protein</fullName>
    </submittedName>
</protein>
<organism evidence="2 3">
    <name type="scientific">Ralstonia phage vB_RsoP_BMB50</name>
    <dbReference type="NCBI Taxonomy" id="2834269"/>
    <lineage>
        <taxon>Viruses</taxon>
        <taxon>Duplodnaviria</taxon>
        <taxon>Heunggongvirae</taxon>
        <taxon>Uroviricota</taxon>
        <taxon>Caudoviricetes</taxon>
        <taxon>Autographivirales</taxon>
        <taxon>Autonotataviridae</taxon>
        <taxon>Okabevirinae</taxon>
        <taxon>Hongshanvirus</taxon>
        <taxon>Hongshanvirus BMB50</taxon>
    </lineage>
</organism>
<evidence type="ECO:0000313" key="2">
    <source>
        <dbReference type="EMBL" id="QVE65559.1"/>
    </source>
</evidence>
<dbReference type="EMBL" id="MW965453">
    <property type="protein sequence ID" value="QVE65559.1"/>
    <property type="molecule type" value="Genomic_DNA"/>
</dbReference>